<evidence type="ECO:0000256" key="1">
    <source>
        <dbReference type="SAM" id="MobiDB-lite"/>
    </source>
</evidence>
<evidence type="ECO:0000313" key="2">
    <source>
        <dbReference type="EMBL" id="ALN57547.1"/>
    </source>
</evidence>
<organism evidence="2 3">
    <name type="scientific">Lysobacter enzymogenes</name>
    <dbReference type="NCBI Taxonomy" id="69"/>
    <lineage>
        <taxon>Bacteria</taxon>
        <taxon>Pseudomonadati</taxon>
        <taxon>Pseudomonadota</taxon>
        <taxon>Gammaproteobacteria</taxon>
        <taxon>Lysobacterales</taxon>
        <taxon>Lysobacteraceae</taxon>
        <taxon>Lysobacter</taxon>
    </lineage>
</organism>
<dbReference type="Proteomes" id="UP000061569">
    <property type="component" value="Chromosome"/>
</dbReference>
<accession>A0A0S2DG61</accession>
<reference evidence="2 3" key="1">
    <citation type="submission" date="2015-11" db="EMBL/GenBank/DDBJ databases">
        <title>Genome sequences of Lysobacter enzymogenes strain C3 and Lysobacter antibioticus ATCC 29479.</title>
        <authorList>
            <person name="Kobayashi D.Y."/>
        </authorList>
    </citation>
    <scope>NUCLEOTIDE SEQUENCE [LARGE SCALE GENOMIC DNA]</scope>
    <source>
        <strain evidence="2 3">C3</strain>
    </source>
</reference>
<dbReference type="EMBL" id="CP013140">
    <property type="protein sequence ID" value="ALN57547.1"/>
    <property type="molecule type" value="Genomic_DNA"/>
</dbReference>
<proteinExistence type="predicted"/>
<protein>
    <submittedName>
        <fullName evidence="2">Uncharacterized protein</fullName>
    </submittedName>
</protein>
<name>A0A0S2DG61_LYSEN</name>
<dbReference type="PATRIC" id="fig|69.6.peg.2160"/>
<dbReference type="KEGG" id="lez:GLE_2198"/>
<dbReference type="AlphaFoldDB" id="A0A0S2DG61"/>
<feature type="region of interest" description="Disordered" evidence="1">
    <location>
        <begin position="47"/>
        <end position="76"/>
    </location>
</feature>
<gene>
    <name evidence="2" type="ORF">GLE_2198</name>
</gene>
<evidence type="ECO:0000313" key="3">
    <source>
        <dbReference type="Proteomes" id="UP000061569"/>
    </source>
</evidence>
<sequence length="76" mass="8671">MRAEAMKHLCCCATYAEMKPAHLLMSPRNLRVRALVCRVRRSALVSPRTLRERARSASRPVRNSKRGKAHERGDTV</sequence>